<name>A0AAW0YP13_CHEQU</name>
<comment type="caution">
    <text evidence="1">The sequence shown here is derived from an EMBL/GenBank/DDBJ whole genome shotgun (WGS) entry which is preliminary data.</text>
</comment>
<evidence type="ECO:0000313" key="1">
    <source>
        <dbReference type="EMBL" id="KAK8753301.1"/>
    </source>
</evidence>
<feature type="non-terminal residue" evidence="1">
    <location>
        <position position="106"/>
    </location>
</feature>
<sequence>VWLTEEGAMTDPEQSLLTFIMEPISSSSPYNYDVLRMNRRHVEIVRFRNGRQYKSELSLSQPLPVGWATFNLSSTSLTELWLLPHTKLVSLSADITIASLTIQGSN</sequence>
<proteinExistence type="predicted"/>
<accession>A0AAW0YP13</accession>
<dbReference type="AlphaFoldDB" id="A0AAW0YP13"/>
<reference evidence="1 2" key="1">
    <citation type="journal article" date="2024" name="BMC Genomics">
        <title>Genome assembly of redclaw crayfish (Cherax quadricarinatus) provides insights into its immune adaptation and hypoxia tolerance.</title>
        <authorList>
            <person name="Liu Z."/>
            <person name="Zheng J."/>
            <person name="Li H."/>
            <person name="Fang K."/>
            <person name="Wang S."/>
            <person name="He J."/>
            <person name="Zhou D."/>
            <person name="Weng S."/>
            <person name="Chi M."/>
            <person name="Gu Z."/>
            <person name="He J."/>
            <person name="Li F."/>
            <person name="Wang M."/>
        </authorList>
    </citation>
    <scope>NUCLEOTIDE SEQUENCE [LARGE SCALE GENOMIC DNA]</scope>
    <source>
        <strain evidence="1">ZL_2023a</strain>
    </source>
</reference>
<organism evidence="1 2">
    <name type="scientific">Cherax quadricarinatus</name>
    <name type="common">Australian red claw crayfish</name>
    <dbReference type="NCBI Taxonomy" id="27406"/>
    <lineage>
        <taxon>Eukaryota</taxon>
        <taxon>Metazoa</taxon>
        <taxon>Ecdysozoa</taxon>
        <taxon>Arthropoda</taxon>
        <taxon>Crustacea</taxon>
        <taxon>Multicrustacea</taxon>
        <taxon>Malacostraca</taxon>
        <taxon>Eumalacostraca</taxon>
        <taxon>Eucarida</taxon>
        <taxon>Decapoda</taxon>
        <taxon>Pleocyemata</taxon>
        <taxon>Astacidea</taxon>
        <taxon>Parastacoidea</taxon>
        <taxon>Parastacidae</taxon>
        <taxon>Cherax</taxon>
    </lineage>
</organism>
<dbReference type="Proteomes" id="UP001445076">
    <property type="component" value="Unassembled WGS sequence"/>
</dbReference>
<keyword evidence="2" id="KW-1185">Reference proteome</keyword>
<protein>
    <submittedName>
        <fullName evidence="1">Uncharacterized protein</fullName>
    </submittedName>
</protein>
<gene>
    <name evidence="1" type="ORF">OTU49_003752</name>
</gene>
<feature type="non-terminal residue" evidence="1">
    <location>
        <position position="1"/>
    </location>
</feature>
<dbReference type="EMBL" id="JARKIK010000003">
    <property type="protein sequence ID" value="KAK8753301.1"/>
    <property type="molecule type" value="Genomic_DNA"/>
</dbReference>
<evidence type="ECO:0000313" key="2">
    <source>
        <dbReference type="Proteomes" id="UP001445076"/>
    </source>
</evidence>